<proteinExistence type="predicted"/>
<dbReference type="SUPFAM" id="SSF52113">
    <property type="entry name" value="BRCT domain"/>
    <property type="match status" value="1"/>
</dbReference>
<comment type="caution">
    <text evidence="2">The sequence shown here is derived from an EMBL/GenBank/DDBJ whole genome shotgun (WGS) entry which is preliminary data.</text>
</comment>
<keyword evidence="3" id="KW-1185">Reference proteome</keyword>
<reference evidence="2" key="1">
    <citation type="journal article" date="2021" name="J Fungi (Basel)">
        <title>Virulence traits and population genomics of the black yeast Aureobasidium melanogenum.</title>
        <authorList>
            <person name="Cernosa A."/>
            <person name="Sun X."/>
            <person name="Gostincar C."/>
            <person name="Fang C."/>
            <person name="Gunde-Cimerman N."/>
            <person name="Song Z."/>
        </authorList>
    </citation>
    <scope>NUCLEOTIDE SEQUENCE</scope>
    <source>
        <strain evidence="2">EXF-9298</strain>
    </source>
</reference>
<gene>
    <name evidence="2" type="ORF">KCU98_g21573</name>
</gene>
<reference evidence="2" key="2">
    <citation type="submission" date="2021-08" db="EMBL/GenBank/DDBJ databases">
        <authorList>
            <person name="Gostincar C."/>
            <person name="Sun X."/>
            <person name="Song Z."/>
            <person name="Gunde-Cimerman N."/>
        </authorList>
    </citation>
    <scope>NUCLEOTIDE SEQUENCE</scope>
    <source>
        <strain evidence="2">EXF-9298</strain>
    </source>
</reference>
<evidence type="ECO:0000259" key="1">
    <source>
        <dbReference type="Pfam" id="PF16589"/>
    </source>
</evidence>
<organism evidence="2 3">
    <name type="scientific">Aureobasidium melanogenum</name>
    <name type="common">Aureobasidium pullulans var. melanogenum</name>
    <dbReference type="NCBI Taxonomy" id="46634"/>
    <lineage>
        <taxon>Eukaryota</taxon>
        <taxon>Fungi</taxon>
        <taxon>Dikarya</taxon>
        <taxon>Ascomycota</taxon>
        <taxon>Pezizomycotina</taxon>
        <taxon>Dothideomycetes</taxon>
        <taxon>Dothideomycetidae</taxon>
        <taxon>Dothideales</taxon>
        <taxon>Saccotheciaceae</taxon>
        <taxon>Aureobasidium</taxon>
    </lineage>
</organism>
<feature type="domain" description="BRCT" evidence="1">
    <location>
        <begin position="20"/>
        <end position="66"/>
    </location>
</feature>
<feature type="non-terminal residue" evidence="2">
    <location>
        <position position="71"/>
    </location>
</feature>
<sequence length="71" mass="7699">MPPAIVYTDMADSASVQGGVFANLKFFIVQRVPSRSHYISLVESNGGRVVKLEAQADYLIADHLRHDAPAG</sequence>
<name>A0A9P8F1Z6_AURME</name>
<dbReference type="InterPro" id="IPR036420">
    <property type="entry name" value="BRCT_dom_sf"/>
</dbReference>
<accession>A0A9P8F1Z6</accession>
<dbReference type="AlphaFoldDB" id="A0A9P8F1Z6"/>
<dbReference type="Pfam" id="PF16589">
    <property type="entry name" value="BRCT_2"/>
    <property type="match status" value="1"/>
</dbReference>
<evidence type="ECO:0000313" key="2">
    <source>
        <dbReference type="EMBL" id="KAG9924773.1"/>
    </source>
</evidence>
<dbReference type="InterPro" id="IPR001357">
    <property type="entry name" value="BRCT_dom"/>
</dbReference>
<dbReference type="Proteomes" id="UP000729357">
    <property type="component" value="Unassembled WGS sequence"/>
</dbReference>
<dbReference type="EMBL" id="JAHFXS010007637">
    <property type="protein sequence ID" value="KAG9924773.1"/>
    <property type="molecule type" value="Genomic_DNA"/>
</dbReference>
<protein>
    <recommendedName>
        <fullName evidence="1">BRCT domain-containing protein</fullName>
    </recommendedName>
</protein>
<evidence type="ECO:0000313" key="3">
    <source>
        <dbReference type="Proteomes" id="UP000729357"/>
    </source>
</evidence>